<comment type="caution">
    <text evidence="14">The sequence shown here is derived from an EMBL/GenBank/DDBJ whole genome shotgun (WGS) entry which is preliminary data.</text>
</comment>
<dbReference type="InterPro" id="IPR003660">
    <property type="entry name" value="HAMP_dom"/>
</dbReference>
<evidence type="ECO:0000256" key="2">
    <source>
        <dbReference type="ARBA" id="ARBA00022475"/>
    </source>
</evidence>
<dbReference type="SUPFAM" id="SSF58104">
    <property type="entry name" value="Methyl-accepting chemotaxis protein (MCP) signaling domain"/>
    <property type="match status" value="1"/>
</dbReference>
<evidence type="ECO:0000259" key="13">
    <source>
        <dbReference type="PROSITE" id="PS50885"/>
    </source>
</evidence>
<dbReference type="Gene3D" id="1.20.120.30">
    <property type="entry name" value="Aspartate receptor, ligand-binding domain"/>
    <property type="match status" value="1"/>
</dbReference>
<evidence type="ECO:0000256" key="7">
    <source>
        <dbReference type="ARBA" id="ARBA00023136"/>
    </source>
</evidence>
<dbReference type="Gene3D" id="1.10.287.950">
    <property type="entry name" value="Methyl-accepting chemotaxis protein"/>
    <property type="match status" value="1"/>
</dbReference>
<evidence type="ECO:0000256" key="1">
    <source>
        <dbReference type="ARBA" id="ARBA00004651"/>
    </source>
</evidence>
<dbReference type="RefSeq" id="WP_344957395.1">
    <property type="nucleotide sequence ID" value="NZ_BAABCX010000002.1"/>
</dbReference>
<keyword evidence="15" id="KW-1185">Reference proteome</keyword>
<dbReference type="PANTHER" id="PTHR43531">
    <property type="entry name" value="PROTEIN ICFG"/>
    <property type="match status" value="1"/>
</dbReference>
<feature type="transmembrane region" description="Helical" evidence="11">
    <location>
        <begin position="192"/>
        <end position="214"/>
    </location>
</feature>
<accession>A0ABP6VS55</accession>
<organism evidence="14 15">
    <name type="scientific">Zobellella aerophila</name>
    <dbReference type="NCBI Taxonomy" id="870480"/>
    <lineage>
        <taxon>Bacteria</taxon>
        <taxon>Pseudomonadati</taxon>
        <taxon>Pseudomonadota</taxon>
        <taxon>Gammaproteobacteria</taxon>
        <taxon>Aeromonadales</taxon>
        <taxon>Aeromonadaceae</taxon>
        <taxon>Zobellella</taxon>
    </lineage>
</organism>
<dbReference type="Pfam" id="PF00672">
    <property type="entry name" value="HAMP"/>
    <property type="match status" value="1"/>
</dbReference>
<dbReference type="Proteomes" id="UP001500795">
    <property type="component" value="Unassembled WGS sequence"/>
</dbReference>
<name>A0ABP6VS55_9GAMM</name>
<comment type="similarity">
    <text evidence="9">Belongs to the methyl-accepting chemotaxis (MCP) protein family.</text>
</comment>
<keyword evidence="7 11" id="KW-0472">Membrane</keyword>
<dbReference type="InterPro" id="IPR051310">
    <property type="entry name" value="MCP_chemotaxis"/>
</dbReference>
<evidence type="ECO:0000256" key="11">
    <source>
        <dbReference type="SAM" id="Phobius"/>
    </source>
</evidence>
<dbReference type="PANTHER" id="PTHR43531:SF14">
    <property type="entry name" value="METHYL-ACCEPTING CHEMOTAXIS PROTEIN I-RELATED"/>
    <property type="match status" value="1"/>
</dbReference>
<evidence type="ECO:0000313" key="15">
    <source>
        <dbReference type="Proteomes" id="UP001500795"/>
    </source>
</evidence>
<dbReference type="CDD" id="cd11386">
    <property type="entry name" value="MCP_signal"/>
    <property type="match status" value="1"/>
</dbReference>
<evidence type="ECO:0000256" key="4">
    <source>
        <dbReference type="ARBA" id="ARBA00022500"/>
    </source>
</evidence>
<dbReference type="InterPro" id="IPR035440">
    <property type="entry name" value="4HB_MCP_dom_sf"/>
</dbReference>
<dbReference type="SUPFAM" id="SSF47170">
    <property type="entry name" value="Aspartate receptor, ligand-binding domain"/>
    <property type="match status" value="1"/>
</dbReference>
<reference evidence="15" key="1">
    <citation type="journal article" date="2019" name="Int. J. Syst. Evol. Microbiol.">
        <title>The Global Catalogue of Microorganisms (GCM) 10K type strain sequencing project: providing services to taxonomists for standard genome sequencing and annotation.</title>
        <authorList>
            <consortium name="The Broad Institute Genomics Platform"/>
            <consortium name="The Broad Institute Genome Sequencing Center for Infectious Disease"/>
            <person name="Wu L."/>
            <person name="Ma J."/>
        </authorList>
    </citation>
    <scope>NUCLEOTIDE SEQUENCE [LARGE SCALE GENOMIC DNA]</scope>
    <source>
        <strain evidence="15">JCM 17110</strain>
    </source>
</reference>
<evidence type="ECO:0000259" key="12">
    <source>
        <dbReference type="PROSITE" id="PS50111"/>
    </source>
</evidence>
<dbReference type="PROSITE" id="PS50111">
    <property type="entry name" value="CHEMOTAXIS_TRANSDUC_2"/>
    <property type="match status" value="1"/>
</dbReference>
<dbReference type="PROSITE" id="PS50885">
    <property type="entry name" value="HAMP"/>
    <property type="match status" value="1"/>
</dbReference>
<dbReference type="Pfam" id="PF02203">
    <property type="entry name" value="TarH"/>
    <property type="match status" value="1"/>
</dbReference>
<keyword evidence="8 10" id="KW-0807">Transducer</keyword>
<keyword evidence="4" id="KW-0145">Chemotaxis</keyword>
<evidence type="ECO:0000256" key="10">
    <source>
        <dbReference type="PROSITE-ProRule" id="PRU00284"/>
    </source>
</evidence>
<dbReference type="InterPro" id="IPR004089">
    <property type="entry name" value="MCPsignal_dom"/>
</dbReference>
<keyword evidence="6 11" id="KW-1133">Transmembrane helix</keyword>
<keyword evidence="5 11" id="KW-0812">Transmembrane</keyword>
<feature type="domain" description="HAMP" evidence="13">
    <location>
        <begin position="216"/>
        <end position="268"/>
    </location>
</feature>
<evidence type="ECO:0000256" key="5">
    <source>
        <dbReference type="ARBA" id="ARBA00022692"/>
    </source>
</evidence>
<dbReference type="SMART" id="SM00283">
    <property type="entry name" value="MA"/>
    <property type="match status" value="1"/>
</dbReference>
<dbReference type="EMBL" id="BAABCX010000002">
    <property type="protein sequence ID" value="GAA3539877.1"/>
    <property type="molecule type" value="Genomic_DNA"/>
</dbReference>
<proteinExistence type="inferred from homology"/>
<feature type="domain" description="Methyl-accepting transducer" evidence="12">
    <location>
        <begin position="273"/>
        <end position="502"/>
    </location>
</feature>
<protein>
    <submittedName>
        <fullName evidence="14">Methyl-accepting chemotaxis protein</fullName>
    </submittedName>
</protein>
<gene>
    <name evidence="14" type="ORF">GCM10022394_19520</name>
</gene>
<comment type="subcellular location">
    <subcellularLocation>
        <location evidence="1">Cell membrane</location>
        <topology evidence="1">Multi-pass membrane protein</topology>
    </subcellularLocation>
</comment>
<evidence type="ECO:0000256" key="9">
    <source>
        <dbReference type="ARBA" id="ARBA00029447"/>
    </source>
</evidence>
<sequence length="558" mass="59602">MTRLLRNMSINTAMSGVMLCFTLFICVIAALGIGASRMADGAIQTLYKINVEQLNSISRAEADLNRARFNLEVALTHFGDGRLGNSKEFTGHAQTLLVSADRALEQFLNSEKTAEGKALADSLGADFRVMMSLMEEQQAALAGFDVERVKKLREQAIEASNTLAESMASFVSYADGRGRELMTGYETQIARFTWVGLLVLSLTVLILGGVYVGLRKVIIGPLHTAVSNLQHIAKSDLSREIRVLSKNEIGQLFAAMRDMQQGLQATVGTVRDSSGAIHLGTREIASGNADLSSRTEQQAASLEETAASMEQLTSTVKQNADNARQASGLALDASHTAVRGGEVVEQVVSTMFRISDSSKKIADITGLIDSIAFQTNILALNASVEAARAGEQGRGFAVVAGEVRNLAGRSAEAAREIKGLIENSAVQVQQGSKLVEQAGETMAEIVAAVKRVTDIMDEISAASQEQSEGIEQVSLAVGQMDEVTQQNASLVQEAAAAAASLEDQANRLERAVAVFRLPGGILEPSHEDALPATERQPRIKSLPAAGRPATLEENWEAF</sequence>
<keyword evidence="2" id="KW-1003">Cell membrane</keyword>
<dbReference type="CDD" id="cd06225">
    <property type="entry name" value="HAMP"/>
    <property type="match status" value="1"/>
</dbReference>
<evidence type="ECO:0000256" key="6">
    <source>
        <dbReference type="ARBA" id="ARBA00022989"/>
    </source>
</evidence>
<dbReference type="Pfam" id="PF00015">
    <property type="entry name" value="MCPsignal"/>
    <property type="match status" value="1"/>
</dbReference>
<evidence type="ECO:0000256" key="3">
    <source>
        <dbReference type="ARBA" id="ARBA00022481"/>
    </source>
</evidence>
<evidence type="ECO:0000313" key="14">
    <source>
        <dbReference type="EMBL" id="GAA3539877.1"/>
    </source>
</evidence>
<keyword evidence="3" id="KW-0488">Methylation</keyword>
<dbReference type="InterPro" id="IPR003122">
    <property type="entry name" value="Tar_rcpt_lig-bd"/>
</dbReference>
<dbReference type="SMART" id="SM00304">
    <property type="entry name" value="HAMP"/>
    <property type="match status" value="1"/>
</dbReference>
<evidence type="ECO:0000256" key="8">
    <source>
        <dbReference type="ARBA" id="ARBA00023224"/>
    </source>
</evidence>